<dbReference type="OMA" id="KCENDNS"/>
<dbReference type="PROSITE" id="PS51456">
    <property type="entry name" value="MYOSIN_MOTOR"/>
    <property type="match status" value="1"/>
</dbReference>
<dbReference type="InterPro" id="IPR001609">
    <property type="entry name" value="Myosin_head_motor_dom-like"/>
</dbReference>
<proteinExistence type="inferred from homology"/>
<reference evidence="9" key="1">
    <citation type="journal article" date="2013" name="Nature">
        <title>Pan genome of the phytoplankton Emiliania underpins its global distribution.</title>
        <authorList>
            <person name="Read B.A."/>
            <person name="Kegel J."/>
            <person name="Klute M.J."/>
            <person name="Kuo A."/>
            <person name="Lefebvre S.C."/>
            <person name="Maumus F."/>
            <person name="Mayer C."/>
            <person name="Miller J."/>
            <person name="Monier A."/>
            <person name="Salamov A."/>
            <person name="Young J."/>
            <person name="Aguilar M."/>
            <person name="Claverie J.M."/>
            <person name="Frickenhaus S."/>
            <person name="Gonzalez K."/>
            <person name="Herman E.K."/>
            <person name="Lin Y.C."/>
            <person name="Napier J."/>
            <person name="Ogata H."/>
            <person name="Sarno A.F."/>
            <person name="Shmutz J."/>
            <person name="Schroeder D."/>
            <person name="de Vargas C."/>
            <person name="Verret F."/>
            <person name="von Dassow P."/>
            <person name="Valentin K."/>
            <person name="Van de Peer Y."/>
            <person name="Wheeler G."/>
            <person name="Dacks J.B."/>
            <person name="Delwiche C.F."/>
            <person name="Dyhrman S.T."/>
            <person name="Glockner G."/>
            <person name="John U."/>
            <person name="Richards T."/>
            <person name="Worden A.Z."/>
            <person name="Zhang X."/>
            <person name="Grigoriev I.V."/>
            <person name="Allen A.E."/>
            <person name="Bidle K."/>
            <person name="Borodovsky M."/>
            <person name="Bowler C."/>
            <person name="Brownlee C."/>
            <person name="Cock J.M."/>
            <person name="Elias M."/>
            <person name="Gladyshev V.N."/>
            <person name="Groth M."/>
            <person name="Guda C."/>
            <person name="Hadaegh A."/>
            <person name="Iglesias-Rodriguez M.D."/>
            <person name="Jenkins J."/>
            <person name="Jones B.M."/>
            <person name="Lawson T."/>
            <person name="Leese F."/>
            <person name="Lindquist E."/>
            <person name="Lobanov A."/>
            <person name="Lomsadze A."/>
            <person name="Malik S.B."/>
            <person name="Marsh M.E."/>
            <person name="Mackinder L."/>
            <person name="Mock T."/>
            <person name="Mueller-Roeber B."/>
            <person name="Pagarete A."/>
            <person name="Parker M."/>
            <person name="Probert I."/>
            <person name="Quesneville H."/>
            <person name="Raines C."/>
            <person name="Rensing S.A."/>
            <person name="Riano-Pachon D.M."/>
            <person name="Richier S."/>
            <person name="Rokitta S."/>
            <person name="Shiraiwa Y."/>
            <person name="Soanes D.M."/>
            <person name="van der Giezen M."/>
            <person name="Wahlund T.M."/>
            <person name="Williams B."/>
            <person name="Wilson W."/>
            <person name="Wolfe G."/>
            <person name="Wurch L.L."/>
        </authorList>
    </citation>
    <scope>NUCLEOTIDE SEQUENCE</scope>
</reference>
<evidence type="ECO:0000256" key="2">
    <source>
        <dbReference type="ARBA" id="ARBA00022840"/>
    </source>
</evidence>
<reference evidence="8" key="2">
    <citation type="submission" date="2024-10" db="UniProtKB">
        <authorList>
            <consortium name="EnsemblProtists"/>
        </authorList>
    </citation>
    <scope>IDENTIFICATION</scope>
</reference>
<name>A0A0D3JV59_EMIH1</name>
<keyword evidence="9" id="KW-1185">Reference proteome</keyword>
<dbReference type="PRINTS" id="PR00193">
    <property type="entry name" value="MYOSINHEAVY"/>
</dbReference>
<evidence type="ECO:0000256" key="6">
    <source>
        <dbReference type="PROSITE-ProRule" id="PRU00782"/>
    </source>
</evidence>
<dbReference type="PANTHER" id="PTHR13140:SF706">
    <property type="entry name" value="DILUTE CLASS UNCONVENTIONAL MYOSIN, ISOFORM C"/>
    <property type="match status" value="1"/>
</dbReference>
<dbReference type="Proteomes" id="UP000013827">
    <property type="component" value="Unassembled WGS sequence"/>
</dbReference>
<dbReference type="GO" id="GO:0005737">
    <property type="term" value="C:cytoplasm"/>
    <property type="evidence" value="ECO:0007669"/>
    <property type="project" value="TreeGrafter"/>
</dbReference>
<keyword evidence="4 6" id="KW-0505">Motor protein</keyword>
<dbReference type="GO" id="GO:0007015">
    <property type="term" value="P:actin filament organization"/>
    <property type="evidence" value="ECO:0007669"/>
    <property type="project" value="TreeGrafter"/>
</dbReference>
<dbReference type="eggNOG" id="KOG0160">
    <property type="taxonomic scope" value="Eukaryota"/>
</dbReference>
<keyword evidence="5 6" id="KW-0009">Actin-binding</keyword>
<dbReference type="PANTHER" id="PTHR13140">
    <property type="entry name" value="MYOSIN"/>
    <property type="match status" value="1"/>
</dbReference>
<dbReference type="GO" id="GO:0005524">
    <property type="term" value="F:ATP binding"/>
    <property type="evidence" value="ECO:0007669"/>
    <property type="project" value="UniProtKB-UniRule"/>
</dbReference>
<dbReference type="PaxDb" id="2903-EOD27394"/>
<dbReference type="GO" id="GO:0051015">
    <property type="term" value="F:actin filament binding"/>
    <property type="evidence" value="ECO:0007669"/>
    <property type="project" value="TreeGrafter"/>
</dbReference>
<dbReference type="HOGENOM" id="CLU_000192_11_0_1"/>
<feature type="binding site" evidence="6">
    <location>
        <begin position="58"/>
        <end position="65"/>
    </location>
    <ligand>
        <name>ATP</name>
        <dbReference type="ChEBI" id="CHEBI:30616"/>
    </ligand>
</feature>
<dbReference type="GeneID" id="17272939"/>
<dbReference type="Gene3D" id="3.40.850.10">
    <property type="entry name" value="Kinesin motor domain"/>
    <property type="match status" value="1"/>
</dbReference>
<evidence type="ECO:0000256" key="3">
    <source>
        <dbReference type="ARBA" id="ARBA00023123"/>
    </source>
</evidence>
<dbReference type="InterPro" id="IPR027417">
    <property type="entry name" value="P-loop_NTPase"/>
</dbReference>
<dbReference type="InterPro" id="IPR036961">
    <property type="entry name" value="Kinesin_motor_dom_sf"/>
</dbReference>
<dbReference type="AlphaFoldDB" id="A0A0D3JV59"/>
<dbReference type="GO" id="GO:0016459">
    <property type="term" value="C:myosin complex"/>
    <property type="evidence" value="ECO:0007669"/>
    <property type="project" value="UniProtKB-KW"/>
</dbReference>
<feature type="domain" description="Myosin motor" evidence="7">
    <location>
        <begin position="1"/>
        <end position="165"/>
    </location>
</feature>
<comment type="caution">
    <text evidence="6">Lacks conserved residue(s) required for the propagation of feature annotation.</text>
</comment>
<keyword evidence="1 6" id="KW-0547">Nucleotide-binding</keyword>
<evidence type="ECO:0000259" key="7">
    <source>
        <dbReference type="PROSITE" id="PS51456"/>
    </source>
</evidence>
<comment type="similarity">
    <text evidence="6">Belongs to the TRAFAC class myosin-kinesin ATPase superfamily. Myosin family.</text>
</comment>
<accession>A0A0D3JV59</accession>
<dbReference type="EnsemblProtists" id="EOD27394">
    <property type="protein sequence ID" value="EOD27394"/>
    <property type="gene ID" value="EMIHUDRAFT_45128"/>
</dbReference>
<evidence type="ECO:0000313" key="8">
    <source>
        <dbReference type="EnsemblProtists" id="EOD27394"/>
    </source>
</evidence>
<organism evidence="8 9">
    <name type="scientific">Emiliania huxleyi (strain CCMP1516)</name>
    <dbReference type="NCBI Taxonomy" id="280463"/>
    <lineage>
        <taxon>Eukaryota</taxon>
        <taxon>Haptista</taxon>
        <taxon>Haptophyta</taxon>
        <taxon>Prymnesiophyceae</taxon>
        <taxon>Isochrysidales</taxon>
        <taxon>Noelaerhabdaceae</taxon>
        <taxon>Emiliania</taxon>
    </lineage>
</organism>
<evidence type="ECO:0000256" key="5">
    <source>
        <dbReference type="ARBA" id="ARBA00023203"/>
    </source>
</evidence>
<dbReference type="RefSeq" id="XP_005779823.1">
    <property type="nucleotide sequence ID" value="XM_005779766.1"/>
</dbReference>
<dbReference type="SUPFAM" id="SSF52540">
    <property type="entry name" value="P-loop containing nucleoside triphosphate hydrolases"/>
    <property type="match status" value="1"/>
</dbReference>
<evidence type="ECO:0000256" key="1">
    <source>
        <dbReference type="ARBA" id="ARBA00022741"/>
    </source>
</evidence>
<keyword evidence="3 6" id="KW-0518">Myosin</keyword>
<dbReference type="GO" id="GO:0000146">
    <property type="term" value="F:microfilament motor activity"/>
    <property type="evidence" value="ECO:0007669"/>
    <property type="project" value="TreeGrafter"/>
</dbReference>
<dbReference type="GO" id="GO:0016020">
    <property type="term" value="C:membrane"/>
    <property type="evidence" value="ECO:0007669"/>
    <property type="project" value="TreeGrafter"/>
</dbReference>
<evidence type="ECO:0000313" key="9">
    <source>
        <dbReference type="Proteomes" id="UP000013827"/>
    </source>
</evidence>
<evidence type="ECO:0000256" key="4">
    <source>
        <dbReference type="ARBA" id="ARBA00023175"/>
    </source>
</evidence>
<protein>
    <recommendedName>
        <fullName evidence="7">Myosin motor domain-containing protein</fullName>
    </recommendedName>
</protein>
<keyword evidence="2 6" id="KW-0067">ATP-binding</keyword>
<sequence length="165" mass="18068">ISVNPHKRLGHLDDFLRYCDDLDRAEDELLPPHVYRIARAAFTALVRTGKSQSILVSGDSGAGKTEACKLVVACLARLAPSGRAGATEAALGGALMLEAREFVEAWGNATTTQNKNSSRFGKWLAVELDAESAIHRCSLQPYLLERSRVVVHGPGERSYHVFYQM</sequence>
<dbReference type="KEGG" id="ehx:EMIHUDRAFT_45128"/>
<dbReference type="STRING" id="2903.R1F2H6"/>
<dbReference type="Pfam" id="PF00063">
    <property type="entry name" value="Myosin_head"/>
    <property type="match status" value="1"/>
</dbReference>